<organism evidence="1 2">
    <name type="scientific">Pseudoneurospora amorphoporcata</name>
    <dbReference type="NCBI Taxonomy" id="241081"/>
    <lineage>
        <taxon>Eukaryota</taxon>
        <taxon>Fungi</taxon>
        <taxon>Dikarya</taxon>
        <taxon>Ascomycota</taxon>
        <taxon>Pezizomycotina</taxon>
        <taxon>Sordariomycetes</taxon>
        <taxon>Sordariomycetidae</taxon>
        <taxon>Sordariales</taxon>
        <taxon>Sordariaceae</taxon>
        <taxon>Pseudoneurospora</taxon>
    </lineage>
</organism>
<accession>A0AAN6NPK1</accession>
<keyword evidence="2" id="KW-1185">Reference proteome</keyword>
<evidence type="ECO:0000313" key="2">
    <source>
        <dbReference type="Proteomes" id="UP001303222"/>
    </source>
</evidence>
<proteinExistence type="predicted"/>
<name>A0AAN6NPK1_9PEZI</name>
<evidence type="ECO:0000313" key="1">
    <source>
        <dbReference type="EMBL" id="KAK3949690.1"/>
    </source>
</evidence>
<sequence length="59" mass="6545">MNATPTHPYRTNDNGYHGPGEMQYICSSGPSSHNSFGQPAASCTFGRFQNKRPGWSRRV</sequence>
<feature type="non-terminal residue" evidence="1">
    <location>
        <position position="59"/>
    </location>
</feature>
<comment type="caution">
    <text evidence="1">The sequence shown here is derived from an EMBL/GenBank/DDBJ whole genome shotgun (WGS) entry which is preliminary data.</text>
</comment>
<dbReference type="Proteomes" id="UP001303222">
    <property type="component" value="Unassembled WGS sequence"/>
</dbReference>
<reference evidence="1" key="1">
    <citation type="journal article" date="2023" name="Mol. Phylogenet. Evol.">
        <title>Genome-scale phylogeny and comparative genomics of the fungal order Sordariales.</title>
        <authorList>
            <person name="Hensen N."/>
            <person name="Bonometti L."/>
            <person name="Westerberg I."/>
            <person name="Brannstrom I.O."/>
            <person name="Guillou S."/>
            <person name="Cros-Aarteil S."/>
            <person name="Calhoun S."/>
            <person name="Haridas S."/>
            <person name="Kuo A."/>
            <person name="Mondo S."/>
            <person name="Pangilinan J."/>
            <person name="Riley R."/>
            <person name="LaButti K."/>
            <person name="Andreopoulos B."/>
            <person name="Lipzen A."/>
            <person name="Chen C."/>
            <person name="Yan M."/>
            <person name="Daum C."/>
            <person name="Ng V."/>
            <person name="Clum A."/>
            <person name="Steindorff A."/>
            <person name="Ohm R.A."/>
            <person name="Martin F."/>
            <person name="Silar P."/>
            <person name="Natvig D.O."/>
            <person name="Lalanne C."/>
            <person name="Gautier V."/>
            <person name="Ament-Velasquez S.L."/>
            <person name="Kruys A."/>
            <person name="Hutchinson M.I."/>
            <person name="Powell A.J."/>
            <person name="Barry K."/>
            <person name="Miller A.N."/>
            <person name="Grigoriev I.V."/>
            <person name="Debuchy R."/>
            <person name="Gladieux P."/>
            <person name="Hiltunen Thoren M."/>
            <person name="Johannesson H."/>
        </authorList>
    </citation>
    <scope>NUCLEOTIDE SEQUENCE</scope>
    <source>
        <strain evidence="1">CBS 626.80</strain>
    </source>
</reference>
<dbReference type="EMBL" id="MU859204">
    <property type="protein sequence ID" value="KAK3949690.1"/>
    <property type="molecule type" value="Genomic_DNA"/>
</dbReference>
<dbReference type="AlphaFoldDB" id="A0AAN6NPK1"/>
<gene>
    <name evidence="1" type="ORF">QBC32DRAFT_31135</name>
</gene>
<protein>
    <submittedName>
        <fullName evidence="1">Uncharacterized protein</fullName>
    </submittedName>
</protein>
<reference evidence="1" key="2">
    <citation type="submission" date="2023-06" db="EMBL/GenBank/DDBJ databases">
        <authorList>
            <consortium name="Lawrence Berkeley National Laboratory"/>
            <person name="Mondo S.J."/>
            <person name="Hensen N."/>
            <person name="Bonometti L."/>
            <person name="Westerberg I."/>
            <person name="Brannstrom I.O."/>
            <person name="Guillou S."/>
            <person name="Cros-Aarteil S."/>
            <person name="Calhoun S."/>
            <person name="Haridas S."/>
            <person name="Kuo A."/>
            <person name="Pangilinan J."/>
            <person name="Riley R."/>
            <person name="Labutti K."/>
            <person name="Andreopoulos B."/>
            <person name="Lipzen A."/>
            <person name="Chen C."/>
            <person name="Yanf M."/>
            <person name="Daum C."/>
            <person name="Ng V."/>
            <person name="Clum A."/>
            <person name="Steindorff A."/>
            <person name="Ohm R."/>
            <person name="Martin F."/>
            <person name="Silar P."/>
            <person name="Natvig D."/>
            <person name="Lalanne C."/>
            <person name="Gautier V."/>
            <person name="Ament-Velasquez S.L."/>
            <person name="Kruys A."/>
            <person name="Hutchinson M.I."/>
            <person name="Powell A.J."/>
            <person name="Barry K."/>
            <person name="Miller A.N."/>
            <person name="Grigoriev I.V."/>
            <person name="Debuchy R."/>
            <person name="Gladieux P."/>
            <person name="Thoren M.H."/>
            <person name="Johannesson H."/>
        </authorList>
    </citation>
    <scope>NUCLEOTIDE SEQUENCE</scope>
    <source>
        <strain evidence="1">CBS 626.80</strain>
    </source>
</reference>